<evidence type="ECO:0000256" key="3">
    <source>
        <dbReference type="ARBA" id="ARBA00022475"/>
    </source>
</evidence>
<feature type="transmembrane region" description="Helical" evidence="9">
    <location>
        <begin position="106"/>
        <end position="123"/>
    </location>
</feature>
<dbReference type="PANTHER" id="PTHR11893">
    <property type="entry name" value="INNEXIN"/>
    <property type="match status" value="1"/>
</dbReference>
<dbReference type="Proteomes" id="UP001497497">
    <property type="component" value="Unassembled WGS sequence"/>
</dbReference>
<evidence type="ECO:0000256" key="2">
    <source>
        <dbReference type="ARBA" id="ARBA00022448"/>
    </source>
</evidence>
<keyword evidence="7 9" id="KW-0472">Membrane</keyword>
<evidence type="ECO:0000256" key="9">
    <source>
        <dbReference type="RuleBase" id="RU010713"/>
    </source>
</evidence>
<protein>
    <recommendedName>
        <fullName evidence="9">Innexin</fullName>
    </recommendedName>
</protein>
<keyword evidence="11" id="KW-1185">Reference proteome</keyword>
<comment type="caution">
    <text evidence="10">The sequence shown here is derived from an EMBL/GenBank/DDBJ whole genome shotgun (WGS) entry which is preliminary data.</text>
</comment>
<evidence type="ECO:0000256" key="5">
    <source>
        <dbReference type="ARBA" id="ARBA00022989"/>
    </source>
</evidence>
<dbReference type="GO" id="GO:0005886">
    <property type="term" value="C:plasma membrane"/>
    <property type="evidence" value="ECO:0007669"/>
    <property type="project" value="UniProtKB-SubCell"/>
</dbReference>
<evidence type="ECO:0000256" key="7">
    <source>
        <dbReference type="ARBA" id="ARBA00023136"/>
    </source>
</evidence>
<name>A0AAV2H2Y5_LYMST</name>
<keyword evidence="5 9" id="KW-1133">Transmembrane helix</keyword>
<evidence type="ECO:0000256" key="4">
    <source>
        <dbReference type="ARBA" id="ARBA00022692"/>
    </source>
</evidence>
<feature type="transmembrane region" description="Helical" evidence="9">
    <location>
        <begin position="6"/>
        <end position="22"/>
    </location>
</feature>
<comment type="subcellular location">
    <subcellularLocation>
        <location evidence="1 9">Cell membrane</location>
        <topology evidence="1 9">Multi-pass membrane protein</topology>
    </subcellularLocation>
</comment>
<keyword evidence="8 9" id="KW-0407">Ion channel</keyword>
<proteinExistence type="inferred from homology"/>
<dbReference type="AlphaFoldDB" id="A0AAV2H2Y5"/>
<keyword evidence="2 9" id="KW-0813">Transport</keyword>
<comment type="function">
    <text evidence="9">Structural component of the gap junctions.</text>
</comment>
<keyword evidence="3" id="KW-1003">Cell membrane</keyword>
<keyword evidence="6 9" id="KW-0406">Ion transport</keyword>
<feature type="transmembrane region" description="Helical" evidence="9">
    <location>
        <begin position="294"/>
        <end position="314"/>
    </location>
</feature>
<dbReference type="PANTHER" id="PTHR11893:SF36">
    <property type="entry name" value="INNEXIN-5"/>
    <property type="match status" value="1"/>
</dbReference>
<sequence length="420" mass="49709">MDDLGIGHVISAFSAVAFDIGVNDDDIVDRLNYWVMYGTLLFFGISAAAKQHVGEPIFCWLPREYNEKQHRRYVNHYCWVHKMYYVPDDTPIPVLERDRYFHDIGFYRWSTIFFIYMAFTFRVPKFAWRELKNFSGINVSSIISMTLETANMEQDKRDQQLGHVAVFLDRWITTYFNSPKRNGRFSNFRRVLESIFVCYGKRSGRYLVIIYLFIKFLYLLNIVVQFFCISAFLNLNYWTFGYDILRTFTETGEWVDEVNFPRMSLCDFKIHHLANVNTFTVQCVLSVNIFLEKMFLVLWFCLVFMLAANTFSLVKWSFQLLSERRITEFMTKYTGMIFPDTSENNVSEKDLKHLVRRYLKADGVFVVKMVESNTTDMLTLDLIRQIWLYYSKNRTVEPGVADRNSLNENGGVGYKFETDI</sequence>
<evidence type="ECO:0000256" key="1">
    <source>
        <dbReference type="ARBA" id="ARBA00004651"/>
    </source>
</evidence>
<accession>A0AAV2H2Y5</accession>
<comment type="similarity">
    <text evidence="9">Belongs to the pannexin family.</text>
</comment>
<keyword evidence="4 9" id="KW-0812">Transmembrane</keyword>
<evidence type="ECO:0000313" key="11">
    <source>
        <dbReference type="Proteomes" id="UP001497497"/>
    </source>
</evidence>
<evidence type="ECO:0000313" key="10">
    <source>
        <dbReference type="EMBL" id="CAL1526609.1"/>
    </source>
</evidence>
<reference evidence="10 11" key="1">
    <citation type="submission" date="2024-04" db="EMBL/GenBank/DDBJ databases">
        <authorList>
            <consortium name="Genoscope - CEA"/>
            <person name="William W."/>
        </authorList>
    </citation>
    <scope>NUCLEOTIDE SEQUENCE [LARGE SCALE GENOMIC DNA]</scope>
</reference>
<evidence type="ECO:0000256" key="6">
    <source>
        <dbReference type="ARBA" id="ARBA00023065"/>
    </source>
</evidence>
<dbReference type="GO" id="GO:0034220">
    <property type="term" value="P:monoatomic ion transmembrane transport"/>
    <property type="evidence" value="ECO:0007669"/>
    <property type="project" value="UniProtKB-KW"/>
</dbReference>
<dbReference type="InterPro" id="IPR000990">
    <property type="entry name" value="Innexin"/>
</dbReference>
<dbReference type="Pfam" id="PF00876">
    <property type="entry name" value="Innexin"/>
    <property type="match status" value="1"/>
</dbReference>
<feature type="transmembrane region" description="Helical" evidence="9">
    <location>
        <begin position="34"/>
        <end position="53"/>
    </location>
</feature>
<dbReference type="PRINTS" id="PR01262">
    <property type="entry name" value="INNEXIN"/>
</dbReference>
<dbReference type="GO" id="GO:0005921">
    <property type="term" value="C:gap junction"/>
    <property type="evidence" value="ECO:0007669"/>
    <property type="project" value="UniProtKB-UniRule"/>
</dbReference>
<evidence type="ECO:0000256" key="8">
    <source>
        <dbReference type="ARBA" id="ARBA00023303"/>
    </source>
</evidence>
<dbReference type="PROSITE" id="PS51013">
    <property type="entry name" value="PANNEXIN"/>
    <property type="match status" value="1"/>
</dbReference>
<comment type="caution">
    <text evidence="9">Lacks conserved residue(s) required for the propagation of feature annotation.</text>
</comment>
<feature type="transmembrane region" description="Helical" evidence="9">
    <location>
        <begin position="209"/>
        <end position="233"/>
    </location>
</feature>
<gene>
    <name evidence="9" type="primary">inx</name>
    <name evidence="10" type="ORF">GSLYS_00000786001</name>
</gene>
<dbReference type="EMBL" id="CAXITT010000007">
    <property type="protein sequence ID" value="CAL1526609.1"/>
    <property type="molecule type" value="Genomic_DNA"/>
</dbReference>
<organism evidence="10 11">
    <name type="scientific">Lymnaea stagnalis</name>
    <name type="common">Great pond snail</name>
    <name type="synonym">Helix stagnalis</name>
    <dbReference type="NCBI Taxonomy" id="6523"/>
    <lineage>
        <taxon>Eukaryota</taxon>
        <taxon>Metazoa</taxon>
        <taxon>Spiralia</taxon>
        <taxon>Lophotrochozoa</taxon>
        <taxon>Mollusca</taxon>
        <taxon>Gastropoda</taxon>
        <taxon>Heterobranchia</taxon>
        <taxon>Euthyneura</taxon>
        <taxon>Panpulmonata</taxon>
        <taxon>Hygrophila</taxon>
        <taxon>Lymnaeoidea</taxon>
        <taxon>Lymnaeidae</taxon>
        <taxon>Lymnaea</taxon>
    </lineage>
</organism>